<keyword evidence="6" id="KW-1185">Reference proteome</keyword>
<dbReference type="PROSITE" id="PS50106">
    <property type="entry name" value="PDZ"/>
    <property type="match status" value="1"/>
</dbReference>
<reference evidence="4 6" key="1">
    <citation type="journal article" date="2012" name="Nature">
        <title>Algal genomes reveal evolutionary mosaicism and the fate of nucleomorphs.</title>
        <authorList>
            <consortium name="DOE Joint Genome Institute"/>
            <person name="Curtis B.A."/>
            <person name="Tanifuji G."/>
            <person name="Burki F."/>
            <person name="Gruber A."/>
            <person name="Irimia M."/>
            <person name="Maruyama S."/>
            <person name="Arias M.C."/>
            <person name="Ball S.G."/>
            <person name="Gile G.H."/>
            <person name="Hirakawa Y."/>
            <person name="Hopkins J.F."/>
            <person name="Kuo A."/>
            <person name="Rensing S.A."/>
            <person name="Schmutz J."/>
            <person name="Symeonidi A."/>
            <person name="Elias M."/>
            <person name="Eveleigh R.J."/>
            <person name="Herman E.K."/>
            <person name="Klute M.J."/>
            <person name="Nakayama T."/>
            <person name="Obornik M."/>
            <person name="Reyes-Prieto A."/>
            <person name="Armbrust E.V."/>
            <person name="Aves S.J."/>
            <person name="Beiko R.G."/>
            <person name="Coutinho P."/>
            <person name="Dacks J.B."/>
            <person name="Durnford D.G."/>
            <person name="Fast N.M."/>
            <person name="Green B.R."/>
            <person name="Grisdale C.J."/>
            <person name="Hempel F."/>
            <person name="Henrissat B."/>
            <person name="Hoppner M.P."/>
            <person name="Ishida K."/>
            <person name="Kim E."/>
            <person name="Koreny L."/>
            <person name="Kroth P.G."/>
            <person name="Liu Y."/>
            <person name="Malik S.B."/>
            <person name="Maier U.G."/>
            <person name="McRose D."/>
            <person name="Mock T."/>
            <person name="Neilson J.A."/>
            <person name="Onodera N.T."/>
            <person name="Poole A.M."/>
            <person name="Pritham E.J."/>
            <person name="Richards T.A."/>
            <person name="Rocap G."/>
            <person name="Roy S.W."/>
            <person name="Sarai C."/>
            <person name="Schaack S."/>
            <person name="Shirato S."/>
            <person name="Slamovits C.H."/>
            <person name="Spencer D.F."/>
            <person name="Suzuki S."/>
            <person name="Worden A.Z."/>
            <person name="Zauner S."/>
            <person name="Barry K."/>
            <person name="Bell C."/>
            <person name="Bharti A.K."/>
            <person name="Crow J.A."/>
            <person name="Grimwood J."/>
            <person name="Kramer R."/>
            <person name="Lindquist E."/>
            <person name="Lucas S."/>
            <person name="Salamov A."/>
            <person name="McFadden G.I."/>
            <person name="Lane C.E."/>
            <person name="Keeling P.J."/>
            <person name="Gray M.W."/>
            <person name="Grigoriev I.V."/>
            <person name="Archibald J.M."/>
        </authorList>
    </citation>
    <scope>NUCLEOTIDE SEQUENCE</scope>
    <source>
        <strain evidence="4 6">CCMP2712</strain>
    </source>
</reference>
<evidence type="ECO:0000313" key="4">
    <source>
        <dbReference type="EMBL" id="EKX32270.1"/>
    </source>
</evidence>
<dbReference type="RefSeq" id="XP_005819250.1">
    <property type="nucleotide sequence ID" value="XM_005819193.1"/>
</dbReference>
<dbReference type="KEGG" id="gtt:GUITHDRAFT_121562"/>
<dbReference type="EMBL" id="JH993201">
    <property type="protein sequence ID" value="EKX32270.1"/>
    <property type="molecule type" value="Genomic_DNA"/>
</dbReference>
<gene>
    <name evidence="4" type="ORF">GUITHDRAFT_121562</name>
</gene>
<name>L1I8X1_GUITC</name>
<dbReference type="HOGENOM" id="CLU_305337_0_0_1"/>
<feature type="region of interest" description="Disordered" evidence="2">
    <location>
        <begin position="937"/>
        <end position="972"/>
    </location>
</feature>
<feature type="region of interest" description="Disordered" evidence="2">
    <location>
        <begin position="145"/>
        <end position="169"/>
    </location>
</feature>
<evidence type="ECO:0000256" key="2">
    <source>
        <dbReference type="SAM" id="MobiDB-lite"/>
    </source>
</evidence>
<reference evidence="5" key="3">
    <citation type="submission" date="2015-06" db="UniProtKB">
        <authorList>
            <consortium name="EnsemblProtists"/>
        </authorList>
    </citation>
    <scope>IDENTIFICATION</scope>
</reference>
<dbReference type="EnsemblProtists" id="EKX32270">
    <property type="protein sequence ID" value="EKX32270"/>
    <property type="gene ID" value="GUITHDRAFT_121562"/>
</dbReference>
<sequence>MSRGIISSLSGVARLVRVLSCWLETRRCLGLLASLRLRGSSALLSLRIQALKGRALLSWRLSSLLGHVEQQQQLSSRLVSAQEVNLDELRRCLVSFVLRLWVVGMSARKRLHVSLCQLQERKQRHLLAVLLEDWQRQARVSCSSSEASRDLDKEEEEELEEQQQQQQQRTTIGLKLRGCKVEDVAKGGPADLSGMFFRGDNLIAAEGCMLTDDNVLQVLRGSDVPGTFVSILLEKSHTGEIIHVRLKRELHAIHFSHRLRDELRAKEETILASAQRLRDMEAKLEEKEANEIRMEETIQSLLRKLNGEAGSEDGDQQNRRELLGRQEMQDASTCTHEDPPDDETRRILKKVLTSLRSLPAHLSSVAGRMHVTEMQGDDACADMQEEEATLEDFDVNTIVGRLLEAVETVRGEVTKRVGEVVRELRGMEEKTSQMEQDRHHLILDRDRMRRKSEEIEIEMQRKVAEAESAREMAERGREAAENERTRGRGSRGDASEQVAPEPHQTELEEETEETLGYRRGGLTRLKDMLLLPSSSKPNSAGYRGEDLRNTLSVIRKISVDKGLCDAMPGIAGPEASLPLAEFVYLWFGSNAEASRLSSHPRTRADAECFKFLESLVRLQQEHPEVANFHYLLNSCTSDEVAYYMLARKVLLGASVSARTWLEVSKPVVAQACDLLIMRHAENSYAETVREEMKREILREADQTSETLEPFAFLGSLLMLYKEEKKEVRKMLKLLFDAGKGMRHFSELHKLRGMLQSIEPEVQDEEVVQVYQHVRSLMEEDEGQPISFHKLWLVVERCGLLIRRQLIGVRSEPDISLLPRLKRKSASVASTWSAVKPHVHSMVLKLRKSNLAIERRWGRMGEEQVKQLEQLEGTEREGSHLVDNLRRLLANLILWHSMQKEIHADRAVTTADAELHNLALLVMHRSRMDERSSSFVANYLGEPPPDPDSHFPDISTAPLTPVKLAPRSRTSMY</sequence>
<evidence type="ECO:0000259" key="3">
    <source>
        <dbReference type="PROSITE" id="PS50106"/>
    </source>
</evidence>
<evidence type="ECO:0000256" key="1">
    <source>
        <dbReference type="SAM" id="Coils"/>
    </source>
</evidence>
<feature type="coiled-coil region" evidence="1">
    <location>
        <begin position="270"/>
        <end position="304"/>
    </location>
</feature>
<organism evidence="4">
    <name type="scientific">Guillardia theta (strain CCMP2712)</name>
    <name type="common">Cryptophyte</name>
    <dbReference type="NCBI Taxonomy" id="905079"/>
    <lineage>
        <taxon>Eukaryota</taxon>
        <taxon>Cryptophyceae</taxon>
        <taxon>Pyrenomonadales</taxon>
        <taxon>Geminigeraceae</taxon>
        <taxon>Guillardia</taxon>
    </lineage>
</organism>
<keyword evidence="1" id="KW-0175">Coiled coil</keyword>
<dbReference type="InterPro" id="IPR001478">
    <property type="entry name" value="PDZ"/>
</dbReference>
<dbReference type="AlphaFoldDB" id="L1I8X1"/>
<dbReference type="Proteomes" id="UP000011087">
    <property type="component" value="Unassembled WGS sequence"/>
</dbReference>
<feature type="domain" description="PDZ" evidence="3">
    <location>
        <begin position="158"/>
        <end position="222"/>
    </location>
</feature>
<evidence type="ECO:0000313" key="6">
    <source>
        <dbReference type="Proteomes" id="UP000011087"/>
    </source>
</evidence>
<feature type="region of interest" description="Disordered" evidence="2">
    <location>
        <begin position="460"/>
        <end position="518"/>
    </location>
</feature>
<dbReference type="GeneID" id="17288996"/>
<dbReference type="InterPro" id="IPR036034">
    <property type="entry name" value="PDZ_sf"/>
</dbReference>
<dbReference type="SUPFAM" id="SSF50156">
    <property type="entry name" value="PDZ domain-like"/>
    <property type="match status" value="1"/>
</dbReference>
<accession>L1I8X1</accession>
<proteinExistence type="predicted"/>
<dbReference type="PaxDb" id="55529-EKX32270"/>
<protein>
    <recommendedName>
        <fullName evidence="3">PDZ domain-containing protein</fullName>
    </recommendedName>
</protein>
<feature type="compositionally biased region" description="Basic and acidic residues" evidence="2">
    <location>
        <begin position="460"/>
        <end position="494"/>
    </location>
</feature>
<evidence type="ECO:0000313" key="5">
    <source>
        <dbReference type="EnsemblProtists" id="EKX32270"/>
    </source>
</evidence>
<reference evidence="6" key="2">
    <citation type="submission" date="2012-11" db="EMBL/GenBank/DDBJ databases">
        <authorList>
            <person name="Kuo A."/>
            <person name="Curtis B.A."/>
            <person name="Tanifuji G."/>
            <person name="Burki F."/>
            <person name="Gruber A."/>
            <person name="Irimia M."/>
            <person name="Maruyama S."/>
            <person name="Arias M.C."/>
            <person name="Ball S.G."/>
            <person name="Gile G.H."/>
            <person name="Hirakawa Y."/>
            <person name="Hopkins J.F."/>
            <person name="Rensing S.A."/>
            <person name="Schmutz J."/>
            <person name="Symeonidi A."/>
            <person name="Elias M."/>
            <person name="Eveleigh R.J."/>
            <person name="Herman E.K."/>
            <person name="Klute M.J."/>
            <person name="Nakayama T."/>
            <person name="Obornik M."/>
            <person name="Reyes-Prieto A."/>
            <person name="Armbrust E.V."/>
            <person name="Aves S.J."/>
            <person name="Beiko R.G."/>
            <person name="Coutinho P."/>
            <person name="Dacks J.B."/>
            <person name="Durnford D.G."/>
            <person name="Fast N.M."/>
            <person name="Green B.R."/>
            <person name="Grisdale C."/>
            <person name="Hempe F."/>
            <person name="Henrissat B."/>
            <person name="Hoppner M.P."/>
            <person name="Ishida K.-I."/>
            <person name="Kim E."/>
            <person name="Koreny L."/>
            <person name="Kroth P.G."/>
            <person name="Liu Y."/>
            <person name="Malik S.-B."/>
            <person name="Maier U.G."/>
            <person name="McRose D."/>
            <person name="Mock T."/>
            <person name="Neilson J.A."/>
            <person name="Onodera N.T."/>
            <person name="Poole A.M."/>
            <person name="Pritham E.J."/>
            <person name="Richards T.A."/>
            <person name="Rocap G."/>
            <person name="Roy S.W."/>
            <person name="Sarai C."/>
            <person name="Schaack S."/>
            <person name="Shirato S."/>
            <person name="Slamovits C.H."/>
            <person name="Spencer D.F."/>
            <person name="Suzuki S."/>
            <person name="Worden A.Z."/>
            <person name="Zauner S."/>
            <person name="Barry K."/>
            <person name="Bell C."/>
            <person name="Bharti A.K."/>
            <person name="Crow J.A."/>
            <person name="Grimwood J."/>
            <person name="Kramer R."/>
            <person name="Lindquist E."/>
            <person name="Lucas S."/>
            <person name="Salamov A."/>
            <person name="McFadden G.I."/>
            <person name="Lane C.E."/>
            <person name="Keeling P.J."/>
            <person name="Gray M.W."/>
            <person name="Grigoriev I.V."/>
            <person name="Archibald J.M."/>
        </authorList>
    </citation>
    <scope>NUCLEOTIDE SEQUENCE</scope>
    <source>
        <strain evidence="6">CCMP2712</strain>
    </source>
</reference>